<dbReference type="InterPro" id="IPR032466">
    <property type="entry name" value="Metal_Hydrolase"/>
</dbReference>
<dbReference type="InterPro" id="IPR057744">
    <property type="entry name" value="OTAase-like"/>
</dbReference>
<reference evidence="2 3" key="1">
    <citation type="submission" date="2023-01" db="EMBL/GenBank/DDBJ databases">
        <title>Analysis of 21 Apiospora genomes using comparative genomics revels a genus with tremendous synthesis potential of carbohydrate active enzymes and secondary metabolites.</title>
        <authorList>
            <person name="Sorensen T."/>
        </authorList>
    </citation>
    <scope>NUCLEOTIDE SEQUENCE [LARGE SCALE GENOMIC DNA]</scope>
    <source>
        <strain evidence="2 3">CBS 20057</strain>
    </source>
</reference>
<evidence type="ECO:0000313" key="3">
    <source>
        <dbReference type="Proteomes" id="UP001396898"/>
    </source>
</evidence>
<dbReference type="SUPFAM" id="SSF51556">
    <property type="entry name" value="Metallo-dependent hydrolases"/>
    <property type="match status" value="1"/>
</dbReference>
<dbReference type="CDD" id="cd01299">
    <property type="entry name" value="Met_dep_hydrolase_A"/>
    <property type="match status" value="1"/>
</dbReference>
<protein>
    <recommendedName>
        <fullName evidence="1">Amidohydrolase-related domain-containing protein</fullName>
    </recommendedName>
</protein>
<feature type="domain" description="Amidohydrolase-related" evidence="1">
    <location>
        <begin position="77"/>
        <end position="425"/>
    </location>
</feature>
<dbReference type="InterPro" id="IPR051781">
    <property type="entry name" value="Metallo-dep_Hydrolase"/>
</dbReference>
<dbReference type="InterPro" id="IPR011059">
    <property type="entry name" value="Metal-dep_hydrolase_composite"/>
</dbReference>
<accession>A0ABR1RZK0</accession>
<organism evidence="2 3">
    <name type="scientific">Apiospora marii</name>
    <dbReference type="NCBI Taxonomy" id="335849"/>
    <lineage>
        <taxon>Eukaryota</taxon>
        <taxon>Fungi</taxon>
        <taxon>Dikarya</taxon>
        <taxon>Ascomycota</taxon>
        <taxon>Pezizomycotina</taxon>
        <taxon>Sordariomycetes</taxon>
        <taxon>Xylariomycetidae</taxon>
        <taxon>Amphisphaeriales</taxon>
        <taxon>Apiosporaceae</taxon>
        <taxon>Apiospora</taxon>
    </lineage>
</organism>
<proteinExistence type="predicted"/>
<evidence type="ECO:0000313" key="2">
    <source>
        <dbReference type="EMBL" id="KAK8023313.1"/>
    </source>
</evidence>
<name>A0ABR1RZK0_9PEZI</name>
<dbReference type="PANTHER" id="PTHR43135">
    <property type="entry name" value="ALPHA-D-RIBOSE 1-METHYLPHOSPHONATE 5-TRIPHOSPHATE DIPHOSPHATASE"/>
    <property type="match status" value="1"/>
</dbReference>
<dbReference type="Gene3D" id="2.30.40.10">
    <property type="entry name" value="Urease, subunit C, domain 1"/>
    <property type="match status" value="1"/>
</dbReference>
<dbReference type="EMBL" id="JAQQWI010000008">
    <property type="protein sequence ID" value="KAK8023313.1"/>
    <property type="molecule type" value="Genomic_DNA"/>
</dbReference>
<dbReference type="PANTHER" id="PTHR43135:SF3">
    <property type="entry name" value="ALPHA-D-RIBOSE 1-METHYLPHOSPHONATE 5-TRIPHOSPHATE DIPHOSPHATASE"/>
    <property type="match status" value="1"/>
</dbReference>
<dbReference type="Gene3D" id="3.20.20.140">
    <property type="entry name" value="Metal-dependent hydrolases"/>
    <property type="match status" value="1"/>
</dbReference>
<dbReference type="SUPFAM" id="SSF51338">
    <property type="entry name" value="Composite domain of metallo-dependent hydrolases"/>
    <property type="match status" value="1"/>
</dbReference>
<dbReference type="Pfam" id="PF01979">
    <property type="entry name" value="Amidohydro_1"/>
    <property type="match status" value="1"/>
</dbReference>
<sequence length="450" mass="47776">MVQQADLKPWLRPPPKSYLLANGNIIDVEAGEVRHAMDVKIENGKISSIQPSTSTSTTPPLSSETAGLTTIDCTDRYLCPGLIDSHVHLIAVPGFGDLSSAFGNPEAVSLLRQPYVCAQMLSRGFTSVRDCGGAGAALRDAIADGVFPGPRLFLSGHALSQSGGHADFRGPHDRSMCCGGATTGLGRVCNGIAQCMQAVREEIRTGSDFIKIMGSGGVSSPTDKIEHLQFTGKEIRAMVACAENAGTYVTAHAYTTKAIRHCIDNGVRGIEHGNFLDVETAALMKEKGVYLTPTLITYHQMASPKWTGYLPPESQSKNTEVLDAGLKALKIAHDAGVTVCFGTDLLGPLGAAQTHEFALRSQVLAPIDVLRSATLNPARMLGQESALGQIREGFEADILILSTNPLEGVTVLDQPDKHALGVLKGGRIYKSRIDGIDEDAVAPIRVTPNL</sequence>
<comment type="caution">
    <text evidence="2">The sequence shown here is derived from an EMBL/GenBank/DDBJ whole genome shotgun (WGS) entry which is preliminary data.</text>
</comment>
<evidence type="ECO:0000259" key="1">
    <source>
        <dbReference type="Pfam" id="PF01979"/>
    </source>
</evidence>
<keyword evidence="3" id="KW-1185">Reference proteome</keyword>
<dbReference type="Proteomes" id="UP001396898">
    <property type="component" value="Unassembled WGS sequence"/>
</dbReference>
<dbReference type="InterPro" id="IPR006680">
    <property type="entry name" value="Amidohydro-rel"/>
</dbReference>
<gene>
    <name evidence="2" type="ORF">PG991_006552</name>
</gene>